<feature type="domain" description="FAD-binding" evidence="2">
    <location>
        <begin position="129"/>
        <end position="170"/>
    </location>
</feature>
<comment type="caution">
    <text evidence="3">The sequence shown here is derived from an EMBL/GenBank/DDBJ whole genome shotgun (WGS) entry which is preliminary data.</text>
</comment>
<dbReference type="PRINTS" id="PR00420">
    <property type="entry name" value="RNGMNOXGNASE"/>
</dbReference>
<evidence type="ECO:0000259" key="2">
    <source>
        <dbReference type="Pfam" id="PF01494"/>
    </source>
</evidence>
<sequence length="425" mass="44497">MSAPSPDERADVLVVGAGLAGLATATGLARRGHDVVLADRRPALDGVVRTTGIFVRRTLDDFPLPPEHLGPAIRRVVLHPPGPGRPLDLVSDRDEYRVGDMGPLYRASARAAVAAGVRLELGARYAGRDGGACVLEGREGRRAVRARFLVGADGARSAVARDLGLDRNRHLLVGAEEVRAVPDRGLPPTFHCVVDPSVAPGYLAWVVDDGHHAHVGVAGYADRFPGGMRRSLERFKRSLPALLGADAGAWARDTWAGDTWGGDTWGGDTWGGDTRVGQARADEAPGAVERRGGPIPVGGLLRRIAGPDGLLVGDAAGAVSPLTAGGLDPCLRQAAQAVDVLDAALRSEGPQALRRYDGAALRRAFRGRMLLRHGLAQVRSPALVRAGFPLLRTPPGRAAARAVLFGDRSFPDAPAERASPSGATA</sequence>
<protein>
    <submittedName>
        <fullName evidence="3">NAD(P)/FAD-dependent oxidoreductase</fullName>
    </submittedName>
</protein>
<dbReference type="AlphaFoldDB" id="A0A849BTR9"/>
<dbReference type="EMBL" id="JABEMA010000285">
    <property type="protein sequence ID" value="NNH24212.1"/>
    <property type="molecule type" value="Genomic_DNA"/>
</dbReference>
<accession>A0A849BTR9</accession>
<dbReference type="Pfam" id="PF01494">
    <property type="entry name" value="FAD_binding_3"/>
    <property type="match status" value="1"/>
</dbReference>
<dbReference type="RefSeq" id="WP_171203976.1">
    <property type="nucleotide sequence ID" value="NZ_BAAANP010000041.1"/>
</dbReference>
<dbReference type="InterPro" id="IPR002938">
    <property type="entry name" value="FAD-bd"/>
</dbReference>
<dbReference type="InterPro" id="IPR036188">
    <property type="entry name" value="FAD/NAD-bd_sf"/>
</dbReference>
<dbReference type="PANTHER" id="PTHR42685">
    <property type="entry name" value="GERANYLGERANYL DIPHOSPHATE REDUCTASE"/>
    <property type="match status" value="1"/>
</dbReference>
<keyword evidence="4" id="KW-1185">Reference proteome</keyword>
<dbReference type="PANTHER" id="PTHR42685:SF22">
    <property type="entry name" value="CONDITIONED MEDIUM FACTOR RECEPTOR 1"/>
    <property type="match status" value="1"/>
</dbReference>
<reference evidence="3 4" key="1">
    <citation type="submission" date="2020-05" db="EMBL/GenBank/DDBJ databases">
        <title>MicrobeNet Type strains.</title>
        <authorList>
            <person name="Nicholson A.C."/>
        </authorList>
    </citation>
    <scope>NUCLEOTIDE SEQUENCE [LARGE SCALE GENOMIC DNA]</scope>
    <source>
        <strain evidence="3 4">JCM 14547</strain>
    </source>
</reference>
<dbReference type="InterPro" id="IPR050407">
    <property type="entry name" value="Geranylgeranyl_reductase"/>
</dbReference>
<dbReference type="InterPro" id="IPR006076">
    <property type="entry name" value="FAD-dep_OxRdtase"/>
</dbReference>
<evidence type="ECO:0000313" key="4">
    <source>
        <dbReference type="Proteomes" id="UP000555552"/>
    </source>
</evidence>
<dbReference type="GO" id="GO:0071949">
    <property type="term" value="F:FAD binding"/>
    <property type="evidence" value="ECO:0007669"/>
    <property type="project" value="InterPro"/>
</dbReference>
<evidence type="ECO:0000259" key="1">
    <source>
        <dbReference type="Pfam" id="PF01266"/>
    </source>
</evidence>
<dbReference type="Pfam" id="PF01266">
    <property type="entry name" value="DAO"/>
    <property type="match status" value="1"/>
</dbReference>
<proteinExistence type="predicted"/>
<dbReference type="SUPFAM" id="SSF51905">
    <property type="entry name" value="FAD/NAD(P)-binding domain"/>
    <property type="match status" value="1"/>
</dbReference>
<dbReference type="Gene3D" id="3.50.50.60">
    <property type="entry name" value="FAD/NAD(P)-binding domain"/>
    <property type="match status" value="2"/>
</dbReference>
<name>A0A849BTR9_9ACTN</name>
<feature type="domain" description="FAD dependent oxidoreductase" evidence="1">
    <location>
        <begin position="11"/>
        <end position="44"/>
    </location>
</feature>
<evidence type="ECO:0000313" key="3">
    <source>
        <dbReference type="EMBL" id="NNH24212.1"/>
    </source>
</evidence>
<organism evidence="3 4">
    <name type="scientific">Pseudokineococcus marinus</name>
    <dbReference type="NCBI Taxonomy" id="351215"/>
    <lineage>
        <taxon>Bacteria</taxon>
        <taxon>Bacillati</taxon>
        <taxon>Actinomycetota</taxon>
        <taxon>Actinomycetes</taxon>
        <taxon>Kineosporiales</taxon>
        <taxon>Kineosporiaceae</taxon>
        <taxon>Pseudokineococcus</taxon>
    </lineage>
</organism>
<dbReference type="Proteomes" id="UP000555552">
    <property type="component" value="Unassembled WGS sequence"/>
</dbReference>
<gene>
    <name evidence="3" type="ORF">HLB09_14135</name>
</gene>